<evidence type="ECO:0000313" key="5">
    <source>
        <dbReference type="Proteomes" id="UP001152797"/>
    </source>
</evidence>
<dbReference type="GO" id="GO:0004862">
    <property type="term" value="F:cAMP-dependent protein kinase inhibitor activity"/>
    <property type="evidence" value="ECO:0007669"/>
    <property type="project" value="TreeGrafter"/>
</dbReference>
<comment type="caution">
    <text evidence="2">The sequence shown here is derived from an EMBL/GenBank/DDBJ whole genome shotgun (WGS) entry which is preliminary data.</text>
</comment>
<reference evidence="2" key="1">
    <citation type="submission" date="2022-10" db="EMBL/GenBank/DDBJ databases">
        <authorList>
            <person name="Chen Y."/>
            <person name="Dougan E. K."/>
            <person name="Chan C."/>
            <person name="Rhodes N."/>
            <person name="Thang M."/>
        </authorList>
    </citation>
    <scope>NUCLEOTIDE SEQUENCE</scope>
</reference>
<dbReference type="PROSITE" id="PS00889">
    <property type="entry name" value="CNMP_BINDING_2"/>
    <property type="match status" value="1"/>
</dbReference>
<dbReference type="OrthoDB" id="417078at2759"/>
<evidence type="ECO:0000259" key="1">
    <source>
        <dbReference type="PROSITE" id="PS50042"/>
    </source>
</evidence>
<keyword evidence="5" id="KW-1185">Reference proteome</keyword>
<dbReference type="GO" id="GO:0030552">
    <property type="term" value="F:cAMP binding"/>
    <property type="evidence" value="ECO:0007669"/>
    <property type="project" value="TreeGrafter"/>
</dbReference>
<dbReference type="SUPFAM" id="SSF74924">
    <property type="entry name" value="Cap-Gly domain"/>
    <property type="match status" value="1"/>
</dbReference>
<protein>
    <submittedName>
        <fullName evidence="4">cGMP-dependent protein kinase</fullName>
    </submittedName>
</protein>
<dbReference type="InterPro" id="IPR018490">
    <property type="entry name" value="cNMP-bd_dom_sf"/>
</dbReference>
<dbReference type="InterPro" id="IPR014710">
    <property type="entry name" value="RmlC-like_jellyroll"/>
</dbReference>
<dbReference type="SMART" id="SM00100">
    <property type="entry name" value="cNMP"/>
    <property type="match status" value="2"/>
</dbReference>
<dbReference type="InterPro" id="IPR050503">
    <property type="entry name" value="cAMP-dep_PK_reg_su-like"/>
</dbReference>
<evidence type="ECO:0000313" key="2">
    <source>
        <dbReference type="EMBL" id="CAI3985541.1"/>
    </source>
</evidence>
<name>A0A9P1C854_9DINO</name>
<dbReference type="GO" id="GO:0016301">
    <property type="term" value="F:kinase activity"/>
    <property type="evidence" value="ECO:0007669"/>
    <property type="project" value="UniProtKB-KW"/>
</dbReference>
<feature type="domain" description="Cyclic nucleotide-binding" evidence="1">
    <location>
        <begin position="131"/>
        <end position="262"/>
    </location>
</feature>
<dbReference type="Pfam" id="PF00027">
    <property type="entry name" value="cNMP_binding"/>
    <property type="match status" value="2"/>
</dbReference>
<dbReference type="EMBL" id="CAMXCT030001001">
    <property type="protein sequence ID" value="CAL4772853.1"/>
    <property type="molecule type" value="Genomic_DNA"/>
</dbReference>
<dbReference type="PRINTS" id="PR00103">
    <property type="entry name" value="CAMPKINASE"/>
</dbReference>
<dbReference type="GO" id="GO:0034236">
    <property type="term" value="F:protein kinase A catalytic subunit binding"/>
    <property type="evidence" value="ECO:0007669"/>
    <property type="project" value="TreeGrafter"/>
</dbReference>
<keyword evidence="4" id="KW-0418">Kinase</keyword>
<evidence type="ECO:0000313" key="4">
    <source>
        <dbReference type="EMBL" id="CAL4772853.1"/>
    </source>
</evidence>
<feature type="domain" description="Cyclic nucleotide-binding" evidence="1">
    <location>
        <begin position="265"/>
        <end position="346"/>
    </location>
</feature>
<dbReference type="PANTHER" id="PTHR11635">
    <property type="entry name" value="CAMP-DEPENDENT PROTEIN KINASE REGULATORY CHAIN"/>
    <property type="match status" value="1"/>
</dbReference>
<dbReference type="PANTHER" id="PTHR11635:SF152">
    <property type="entry name" value="CAMP-DEPENDENT PROTEIN KINASE TYPE I REGULATORY SUBUNIT-RELATED"/>
    <property type="match status" value="1"/>
</dbReference>
<dbReference type="SUPFAM" id="SSF51206">
    <property type="entry name" value="cAMP-binding domain-like"/>
    <property type="match status" value="2"/>
</dbReference>
<reference evidence="3" key="2">
    <citation type="submission" date="2024-04" db="EMBL/GenBank/DDBJ databases">
        <authorList>
            <person name="Chen Y."/>
            <person name="Shah S."/>
            <person name="Dougan E. K."/>
            <person name="Thang M."/>
            <person name="Chan C."/>
        </authorList>
    </citation>
    <scope>NUCLEOTIDE SEQUENCE [LARGE SCALE GENOMIC DNA]</scope>
</reference>
<dbReference type="InterPro" id="IPR000595">
    <property type="entry name" value="cNMP-bd_dom"/>
</dbReference>
<dbReference type="InterPro" id="IPR036859">
    <property type="entry name" value="CAP-Gly_dom_sf"/>
</dbReference>
<accession>A0A9P1C854</accession>
<proteinExistence type="predicted"/>
<dbReference type="PROSITE" id="PS00888">
    <property type="entry name" value="CNMP_BINDING_1"/>
    <property type="match status" value="1"/>
</dbReference>
<dbReference type="GO" id="GO:0005952">
    <property type="term" value="C:cAMP-dependent protein kinase complex"/>
    <property type="evidence" value="ECO:0007669"/>
    <property type="project" value="InterPro"/>
</dbReference>
<dbReference type="AlphaFoldDB" id="A0A9P1C854"/>
<sequence>MEHRYFTCAPKHGLFVRRAMVKSAPAAPADTAGNQASAPCVKFAEPEDLEDTLGQVAEDHLERVGSSDDEVTEVEEVMVPTKSVRRGGVSAEAMRDQGELWQPPAHEKSAEQKQQLRRVIESSHDSKLRMMFGNLSPKGLEKVVEAMFQKTVPKGETIIKYGDEGDNFYIVKSGKFDIFAYRTIQKADDFAEEGAKTMVKVFEAGEGFAFGETALLYNAPRSATITASQEAEVWCLERRAFRELVIRASEQKFKEYSEFLKQCDVFQELDVEQIATLAEVVDEEDFNSEEAIIQQGGRDSNMFIILKGQAMACISGEKGEVQVKTYDTGDFFGEIALLLGEPRKVTPELFTAEFFSDNLPDYMEEELHEIFSELNGQHSRQEAEDLLCKMTAGSAVTACKAWSATAELCPEAVVDQVFDPWEKMPGWSAEGVNACSFNGWSGRYKKDGQPVLMVDIGLSSTTIKLMQDPEGSDMELLKEMSGTHPNDVVRDKFCKFREGAWDYFASDRACHLWTHHRLCHGAEDMPAPIPDPWQRLVTSPGATDRSNGCENGHWMGIYTMNSATVLSVDVGPATSTIEVFPEATNVDLLDAEDLDLLWKANGTKFNDELIEILCDIRRSNPWNVEISDKACHLWSQTRCKQLCSELDVDSVLGPLRDFLKRNLEKYAKYQDAIAQGAEIREVTDDGDDFHTSKETLSHDVWAETALNCMLYTITYWMPQPASRLEKSRQKEDCQNLPGIVHGKHDEARPTRRRLLRKADRANTVYNVKIKMPVDLDLEEEEEAVLPYAPCIFEERNVEK</sequence>
<dbReference type="PROSITE" id="PS50042">
    <property type="entry name" value="CNMP_BINDING_3"/>
    <property type="match status" value="2"/>
</dbReference>
<dbReference type="EMBL" id="CAMXCT020001001">
    <property type="protein sequence ID" value="CAL1138916.1"/>
    <property type="molecule type" value="Genomic_DNA"/>
</dbReference>
<organism evidence="2">
    <name type="scientific">Cladocopium goreaui</name>
    <dbReference type="NCBI Taxonomy" id="2562237"/>
    <lineage>
        <taxon>Eukaryota</taxon>
        <taxon>Sar</taxon>
        <taxon>Alveolata</taxon>
        <taxon>Dinophyceae</taxon>
        <taxon>Suessiales</taxon>
        <taxon>Symbiodiniaceae</taxon>
        <taxon>Cladocopium</taxon>
    </lineage>
</organism>
<dbReference type="Gene3D" id="2.60.120.10">
    <property type="entry name" value="Jelly Rolls"/>
    <property type="match status" value="2"/>
</dbReference>
<dbReference type="GO" id="GO:0005829">
    <property type="term" value="C:cytosol"/>
    <property type="evidence" value="ECO:0007669"/>
    <property type="project" value="TreeGrafter"/>
</dbReference>
<dbReference type="CDD" id="cd00038">
    <property type="entry name" value="CAP_ED"/>
    <property type="match status" value="2"/>
</dbReference>
<evidence type="ECO:0000313" key="3">
    <source>
        <dbReference type="EMBL" id="CAL1138916.1"/>
    </source>
</evidence>
<keyword evidence="4" id="KW-0808">Transferase</keyword>
<dbReference type="InterPro" id="IPR018488">
    <property type="entry name" value="cNMP-bd_CS"/>
</dbReference>
<dbReference type="Proteomes" id="UP001152797">
    <property type="component" value="Unassembled WGS sequence"/>
</dbReference>
<gene>
    <name evidence="2" type="ORF">C1SCF055_LOCUS12980</name>
</gene>
<dbReference type="EMBL" id="CAMXCT010001001">
    <property type="protein sequence ID" value="CAI3985541.1"/>
    <property type="molecule type" value="Genomic_DNA"/>
</dbReference>